<keyword evidence="4" id="KW-0378">Hydrolase</keyword>
<evidence type="ECO:0000256" key="4">
    <source>
        <dbReference type="ARBA" id="ARBA00022801"/>
    </source>
</evidence>
<dbReference type="InterPro" id="IPR039537">
    <property type="entry name" value="Retrotran_Ty1/copia-like"/>
</dbReference>
<keyword evidence="8" id="KW-0808">Transferase</keyword>
<reference evidence="10 11" key="1">
    <citation type="submission" date="2015-07" db="EMBL/GenBank/DDBJ databases">
        <title>The genome of Habropoda laboriosa.</title>
        <authorList>
            <person name="Pan H."/>
            <person name="Kapheim K."/>
        </authorList>
    </citation>
    <scope>NUCLEOTIDE SEQUENCE [LARGE SCALE GENOMIC DNA]</scope>
    <source>
        <strain evidence="10">0110345459</strain>
    </source>
</reference>
<dbReference type="GO" id="GO:0003887">
    <property type="term" value="F:DNA-directed DNA polymerase activity"/>
    <property type="evidence" value="ECO:0007669"/>
    <property type="project" value="UniProtKB-KW"/>
</dbReference>
<evidence type="ECO:0000313" key="10">
    <source>
        <dbReference type="EMBL" id="KOC71355.1"/>
    </source>
</evidence>
<dbReference type="Proteomes" id="UP000053825">
    <property type="component" value="Unassembled WGS sequence"/>
</dbReference>
<dbReference type="GO" id="GO:0015074">
    <property type="term" value="P:DNA integration"/>
    <property type="evidence" value="ECO:0007669"/>
    <property type="project" value="UniProtKB-KW"/>
</dbReference>
<dbReference type="PANTHER" id="PTHR42648">
    <property type="entry name" value="TRANSPOSASE, PUTATIVE-RELATED"/>
    <property type="match status" value="1"/>
</dbReference>
<dbReference type="GO" id="GO:0003964">
    <property type="term" value="F:RNA-directed DNA polymerase activity"/>
    <property type="evidence" value="ECO:0007669"/>
    <property type="project" value="UniProtKB-KW"/>
</dbReference>
<evidence type="ECO:0000256" key="1">
    <source>
        <dbReference type="ARBA" id="ARBA00022722"/>
    </source>
</evidence>
<evidence type="ECO:0000256" key="9">
    <source>
        <dbReference type="ARBA" id="ARBA00023172"/>
    </source>
</evidence>
<proteinExistence type="predicted"/>
<evidence type="ECO:0000256" key="6">
    <source>
        <dbReference type="ARBA" id="ARBA00022908"/>
    </source>
</evidence>
<keyword evidence="11" id="KW-1185">Reference proteome</keyword>
<evidence type="ECO:0000256" key="2">
    <source>
        <dbReference type="ARBA" id="ARBA00022723"/>
    </source>
</evidence>
<dbReference type="GO" id="GO:0046872">
    <property type="term" value="F:metal ion binding"/>
    <property type="evidence" value="ECO:0007669"/>
    <property type="project" value="UniProtKB-KW"/>
</dbReference>
<keyword evidence="8" id="KW-0239">DNA-directed DNA polymerase</keyword>
<keyword evidence="5" id="KW-0460">Magnesium</keyword>
<dbReference type="GO" id="GO:0016787">
    <property type="term" value="F:hydrolase activity"/>
    <property type="evidence" value="ECO:0007669"/>
    <property type="project" value="UniProtKB-KW"/>
</dbReference>
<accession>A0A0L7RKH4</accession>
<protein>
    <recommendedName>
        <fullName evidence="12">Copia protein</fullName>
    </recommendedName>
</protein>
<dbReference type="PANTHER" id="PTHR42648:SF11">
    <property type="entry name" value="TRANSPOSON TY4-P GAG-POL POLYPROTEIN"/>
    <property type="match status" value="1"/>
</dbReference>
<keyword evidence="1" id="KW-0540">Nuclease</keyword>
<keyword evidence="8" id="KW-0548">Nucleotidyltransferase</keyword>
<dbReference type="GO" id="GO:0006310">
    <property type="term" value="P:DNA recombination"/>
    <property type="evidence" value="ECO:0007669"/>
    <property type="project" value="UniProtKB-KW"/>
</dbReference>
<dbReference type="EMBL" id="KQ414569">
    <property type="protein sequence ID" value="KOC71355.1"/>
    <property type="molecule type" value="Genomic_DNA"/>
</dbReference>
<keyword evidence="2" id="KW-0479">Metal-binding</keyword>
<evidence type="ECO:0000313" key="11">
    <source>
        <dbReference type="Proteomes" id="UP000053825"/>
    </source>
</evidence>
<dbReference type="GO" id="GO:0004519">
    <property type="term" value="F:endonuclease activity"/>
    <property type="evidence" value="ECO:0007669"/>
    <property type="project" value="UniProtKB-KW"/>
</dbReference>
<evidence type="ECO:0008006" key="12">
    <source>
        <dbReference type="Google" id="ProtNLM"/>
    </source>
</evidence>
<keyword evidence="3" id="KW-0255">Endonuclease</keyword>
<organism evidence="10 11">
    <name type="scientific">Habropoda laboriosa</name>
    <dbReference type="NCBI Taxonomy" id="597456"/>
    <lineage>
        <taxon>Eukaryota</taxon>
        <taxon>Metazoa</taxon>
        <taxon>Ecdysozoa</taxon>
        <taxon>Arthropoda</taxon>
        <taxon>Hexapoda</taxon>
        <taxon>Insecta</taxon>
        <taxon>Pterygota</taxon>
        <taxon>Neoptera</taxon>
        <taxon>Endopterygota</taxon>
        <taxon>Hymenoptera</taxon>
        <taxon>Apocrita</taxon>
        <taxon>Aculeata</taxon>
        <taxon>Apoidea</taxon>
        <taxon>Anthophila</taxon>
        <taxon>Apidae</taxon>
        <taxon>Habropoda</taxon>
    </lineage>
</organism>
<evidence type="ECO:0000256" key="3">
    <source>
        <dbReference type="ARBA" id="ARBA00022759"/>
    </source>
</evidence>
<keyword evidence="7" id="KW-0695">RNA-directed DNA polymerase</keyword>
<gene>
    <name evidence="10" type="ORF">WH47_05237</name>
</gene>
<dbReference type="AlphaFoldDB" id="A0A0L7RKH4"/>
<name>A0A0L7RKH4_9HYME</name>
<evidence type="ECO:0000256" key="5">
    <source>
        <dbReference type="ARBA" id="ARBA00022842"/>
    </source>
</evidence>
<evidence type="ECO:0000256" key="7">
    <source>
        <dbReference type="ARBA" id="ARBA00022918"/>
    </source>
</evidence>
<keyword evidence="6" id="KW-0229">DNA integration</keyword>
<dbReference type="STRING" id="597456.A0A0L7RKH4"/>
<keyword evidence="9" id="KW-0233">DNA recombination</keyword>
<sequence length="89" mass="10059">MMTQANLPSSVCAEAVNTAAYMRNRCPTRKLDKTSHEELTGKKSYIGFFRIIGSKTIASDKRHNPNKFAPKGEEYVLVGYSQVSRVYRL</sequence>
<evidence type="ECO:0000256" key="8">
    <source>
        <dbReference type="ARBA" id="ARBA00022932"/>
    </source>
</evidence>